<dbReference type="Pfam" id="PF07542">
    <property type="entry name" value="ATP12"/>
    <property type="match status" value="1"/>
</dbReference>
<dbReference type="PANTHER" id="PTHR21013">
    <property type="entry name" value="ATP SYNTHASE MITOCHONDRIAL F1 COMPLEX ASSEMBLY FACTOR 2/ATP12 PROTEIN, MITOCHONDRIAL PRECURSOR"/>
    <property type="match status" value="1"/>
</dbReference>
<proteinExistence type="inferred from homology"/>
<accession>A0ABX0TYB9</accession>
<name>A0ABX0TYB9_9SPHN</name>
<evidence type="ECO:0000256" key="3">
    <source>
        <dbReference type="ARBA" id="ARBA00023186"/>
    </source>
</evidence>
<dbReference type="Gene3D" id="3.30.2180.10">
    <property type="entry name" value="ATP12-like"/>
    <property type="match status" value="1"/>
</dbReference>
<protein>
    <submittedName>
        <fullName evidence="4">Chaperone required for assembly of F1-ATPase</fullName>
    </submittedName>
</protein>
<keyword evidence="2" id="KW-0809">Transit peptide</keyword>
<dbReference type="SUPFAM" id="SSF160909">
    <property type="entry name" value="ATP12-like"/>
    <property type="match status" value="1"/>
</dbReference>
<comment type="caution">
    <text evidence="4">The sequence shown here is derived from an EMBL/GenBank/DDBJ whole genome shotgun (WGS) entry which is preliminary data.</text>
</comment>
<dbReference type="InterPro" id="IPR023335">
    <property type="entry name" value="ATP12_ortho_dom_sf"/>
</dbReference>
<dbReference type="InterPro" id="IPR011419">
    <property type="entry name" value="ATP12_ATP_synth-F1-assembly"/>
</dbReference>
<reference evidence="4 5" key="1">
    <citation type="submission" date="2020-03" db="EMBL/GenBank/DDBJ databases">
        <title>Genomic Encyclopedia of Type Strains, Phase IV (KMG-IV): sequencing the most valuable type-strain genomes for metagenomic binning, comparative biology and taxonomic classification.</title>
        <authorList>
            <person name="Goeker M."/>
        </authorList>
    </citation>
    <scope>NUCLEOTIDE SEQUENCE [LARGE SCALE GENOMIC DNA]</scope>
    <source>
        <strain evidence="4 5">DSM 22753</strain>
    </source>
</reference>
<organism evidence="4 5">
    <name type="scientific">Sphingomonas japonica</name>
    <dbReference type="NCBI Taxonomy" id="511662"/>
    <lineage>
        <taxon>Bacteria</taxon>
        <taxon>Pseudomonadati</taxon>
        <taxon>Pseudomonadota</taxon>
        <taxon>Alphaproteobacteria</taxon>
        <taxon>Sphingomonadales</taxon>
        <taxon>Sphingomonadaceae</taxon>
        <taxon>Sphingomonas</taxon>
    </lineage>
</organism>
<keyword evidence="5" id="KW-1185">Reference proteome</keyword>
<dbReference type="EMBL" id="JAASQP010000001">
    <property type="protein sequence ID" value="NIJ23229.1"/>
    <property type="molecule type" value="Genomic_DNA"/>
</dbReference>
<dbReference type="Proteomes" id="UP000788153">
    <property type="component" value="Unassembled WGS sequence"/>
</dbReference>
<gene>
    <name evidence="4" type="ORF">FHT01_000771</name>
</gene>
<evidence type="ECO:0000313" key="4">
    <source>
        <dbReference type="EMBL" id="NIJ23229.1"/>
    </source>
</evidence>
<dbReference type="Gene3D" id="1.10.3580.10">
    <property type="entry name" value="ATP12 ATPase"/>
    <property type="match status" value="1"/>
</dbReference>
<evidence type="ECO:0000256" key="1">
    <source>
        <dbReference type="ARBA" id="ARBA00008231"/>
    </source>
</evidence>
<comment type="similarity">
    <text evidence="1">Belongs to the ATP12 family.</text>
</comment>
<sequence>MKRFWNEVAVVLETGGYGIALDARPVRTPGRLPLLVPGIALAQAIAEEWRAVDGEIDPRAMRLTGLANAAVERIEPDPAPFLAGLAGYAETDLLAYRADGPEPLVERQATAWDPHLAWARARYDVHIETFAGVMHHPQPPATVARLQDALAARSPFELAALSPIVTLTGSLILGLALAERATDAETVWAAANLDADWQAELWGEDDLATATRAAHRAEYDGAVRFLALLEQPADEADQPGLA</sequence>
<keyword evidence="3" id="KW-0143">Chaperone</keyword>
<dbReference type="InterPro" id="IPR042272">
    <property type="entry name" value="ATP12_ATP_synth-F1-assembly_N"/>
</dbReference>
<dbReference type="RefSeq" id="WP_140048377.1">
    <property type="nucleotide sequence ID" value="NZ_BAAAEV010000001.1"/>
</dbReference>
<evidence type="ECO:0000256" key="2">
    <source>
        <dbReference type="ARBA" id="ARBA00022946"/>
    </source>
</evidence>
<dbReference type="PANTHER" id="PTHR21013:SF10">
    <property type="entry name" value="ATP SYNTHASE MITOCHONDRIAL F1 COMPLEX ASSEMBLY FACTOR 2"/>
    <property type="match status" value="1"/>
</dbReference>
<evidence type="ECO:0000313" key="5">
    <source>
        <dbReference type="Proteomes" id="UP000788153"/>
    </source>
</evidence>